<comment type="similarity">
    <text evidence="1">Belongs to the protein kinase superfamily. ADCK protein kinase family.</text>
</comment>
<dbReference type="STRING" id="337451.A0A3S3N506"/>
<evidence type="ECO:0000256" key="1">
    <source>
        <dbReference type="ARBA" id="ARBA00009670"/>
    </source>
</evidence>
<evidence type="ECO:0000313" key="5">
    <source>
        <dbReference type="Proteomes" id="UP000283530"/>
    </source>
</evidence>
<dbReference type="EMBL" id="QPKB01000012">
    <property type="protein sequence ID" value="RWR96077.1"/>
    <property type="molecule type" value="Genomic_DNA"/>
</dbReference>
<feature type="domain" description="ABC1 atypical kinase-like" evidence="3">
    <location>
        <begin position="251"/>
        <end position="511"/>
    </location>
</feature>
<dbReference type="GO" id="GO:0009507">
    <property type="term" value="C:chloroplast"/>
    <property type="evidence" value="ECO:0007669"/>
    <property type="project" value="TreeGrafter"/>
</dbReference>
<dbReference type="InterPro" id="IPR004147">
    <property type="entry name" value="ABC1_dom"/>
</dbReference>
<dbReference type="Pfam" id="PF03109">
    <property type="entry name" value="ABC1"/>
    <property type="match status" value="1"/>
</dbReference>
<dbReference type="OrthoDB" id="427480at2759"/>
<accession>A0A3S3N506</accession>
<dbReference type="GO" id="GO:0016301">
    <property type="term" value="F:kinase activity"/>
    <property type="evidence" value="ECO:0007669"/>
    <property type="project" value="UniProtKB-KW"/>
</dbReference>
<dbReference type="SUPFAM" id="SSF56112">
    <property type="entry name" value="Protein kinase-like (PK-like)"/>
    <property type="match status" value="1"/>
</dbReference>
<dbReference type="InterPro" id="IPR011009">
    <property type="entry name" value="Kinase-like_dom_sf"/>
</dbReference>
<keyword evidence="5" id="KW-1185">Reference proteome</keyword>
<comment type="caution">
    <text evidence="4">The sequence shown here is derived from an EMBL/GenBank/DDBJ whole genome shotgun (WGS) entry which is preliminary data.</text>
</comment>
<keyword evidence="4" id="KW-0808">Transferase</keyword>
<evidence type="ECO:0000313" key="4">
    <source>
        <dbReference type="EMBL" id="RWR96077.1"/>
    </source>
</evidence>
<reference evidence="4 5" key="1">
    <citation type="journal article" date="2019" name="Nat. Plants">
        <title>Stout camphor tree genome fills gaps in understanding of flowering plant genome evolution.</title>
        <authorList>
            <person name="Chaw S.M."/>
            <person name="Liu Y.C."/>
            <person name="Wu Y.W."/>
            <person name="Wang H.Y."/>
            <person name="Lin C.I."/>
            <person name="Wu C.S."/>
            <person name="Ke H.M."/>
            <person name="Chang L.Y."/>
            <person name="Hsu C.Y."/>
            <person name="Yang H.T."/>
            <person name="Sudianto E."/>
            <person name="Hsu M.H."/>
            <person name="Wu K.P."/>
            <person name="Wang L.N."/>
            <person name="Leebens-Mack J.H."/>
            <person name="Tsai I.J."/>
        </authorList>
    </citation>
    <scope>NUCLEOTIDE SEQUENCE [LARGE SCALE GENOMIC DNA]</scope>
    <source>
        <strain evidence="5">cv. Chaw 1501</strain>
        <tissue evidence="4">Young leaves</tissue>
    </source>
</reference>
<feature type="region of interest" description="Disordered" evidence="2">
    <location>
        <begin position="54"/>
        <end position="102"/>
    </location>
</feature>
<proteinExistence type="inferred from homology"/>
<dbReference type="Proteomes" id="UP000283530">
    <property type="component" value="Unassembled WGS sequence"/>
</dbReference>
<dbReference type="PANTHER" id="PTHR10566:SF117">
    <property type="entry name" value="UNUSUAL PROTEIN KINASE-RELATED"/>
    <property type="match status" value="1"/>
</dbReference>
<gene>
    <name evidence="4" type="ORF">CKAN_02544300</name>
</gene>
<name>A0A3S3N506_9MAGN</name>
<dbReference type="PANTHER" id="PTHR10566">
    <property type="entry name" value="CHAPERONE-ACTIVITY OF BC1 COMPLEX CABC1 -RELATED"/>
    <property type="match status" value="1"/>
</dbReference>
<dbReference type="CDD" id="cd05121">
    <property type="entry name" value="ABC1_ADCK3-like"/>
    <property type="match status" value="1"/>
</dbReference>
<dbReference type="AlphaFoldDB" id="A0A3S3N506"/>
<protein>
    <submittedName>
        <fullName evidence="4">ABC1/COQ8 Serine/Threonine kinase</fullName>
    </submittedName>
</protein>
<keyword evidence="4" id="KW-0418">Kinase</keyword>
<evidence type="ECO:0000259" key="3">
    <source>
        <dbReference type="Pfam" id="PF03109"/>
    </source>
</evidence>
<evidence type="ECO:0000256" key="2">
    <source>
        <dbReference type="SAM" id="MobiDB-lite"/>
    </source>
</evidence>
<sequence length="833" mass="92044">MDAASHNLFCGIKPFQRTLAHDEGFRSKRSSIRCSFPLPANRSRSRRSVAVSVATEPVAEADSDAGAGPSRKPPRAEPKRINGVPKRVNGVSKPVNGVSTRIGSMSDDIRKVRAQMEEDEQLATLMRGLRGQNLSDSQFADNNVQLRLVEVQSGETLPLVYDPAVISSYWGKRPQAVATRIVQLLSVAGGFLSQLAWDVINKKVKENEVARAIELREIVTSLGPAYIKLGQALSIRPDILSPAAMNELQKLCDKVPSFPDDVAMALIEEELGRPWNDVYSELTSSPIAAGRLKENGDLVAVKVQRPFVLETVTVDLFIIRNLGLVLRKFPQISIDVVGLVDEWAARFFEELDYINEGENGTRFAEMMRKDLPQGCKPLKSDPWISSSSLFSYEYSYHFVLMGKVVVPKTYTKYTSRKVLTTGWVDGEKLSQSTESDVGELVNVGVICYLKQLLDTGFFHADPHPGNMIRTPDGKLAILDFGLVTKLTDDQKYGMIEAIAHLIHRDYPAIVKDFVKLDFIPEGVNLEPILPVLAKVFDQALEGGGAKNINFQELASDLAQITFDYPFRIPPYFALIIRAIGVLEGIALVGNPDFAIVDEAYPYIAQRLLTDESPRLRSALRYTIYGKSGVFDAERFIDVMQAFENFLTAAKSGGGEDMNGNMAELGVLQNQTGNFLPGFQLIPSQPEKPVQTRAALAFLLSDQGNFFREFILDEIVKGIDALSREQLVQITTALGIGNSTPIFSMVPTFGRLRPAGLLPTVTEEDKVILNNVQKVVEFLTSGRSKSTINQDVDVTQVIRELLPILPGISAKVLPEVLSRLSSRVLARLIRDTFL</sequence>
<dbReference type="InterPro" id="IPR050154">
    <property type="entry name" value="UbiB_kinase"/>
</dbReference>
<organism evidence="4 5">
    <name type="scientific">Cinnamomum micranthum f. kanehirae</name>
    <dbReference type="NCBI Taxonomy" id="337451"/>
    <lineage>
        <taxon>Eukaryota</taxon>
        <taxon>Viridiplantae</taxon>
        <taxon>Streptophyta</taxon>
        <taxon>Embryophyta</taxon>
        <taxon>Tracheophyta</taxon>
        <taxon>Spermatophyta</taxon>
        <taxon>Magnoliopsida</taxon>
        <taxon>Magnoliidae</taxon>
        <taxon>Laurales</taxon>
        <taxon>Lauraceae</taxon>
        <taxon>Cinnamomum</taxon>
    </lineage>
</organism>